<evidence type="ECO:0000256" key="2">
    <source>
        <dbReference type="ARBA" id="ARBA00001946"/>
    </source>
</evidence>
<keyword evidence="8 14" id="KW-0963">Cytoplasm</keyword>
<comment type="function">
    <text evidence="3 14 16">Endonuclease that specifically degrades the RNA of RNA-DNA hybrids.</text>
</comment>
<dbReference type="EMBL" id="BNJK01000001">
    <property type="protein sequence ID" value="GHO92132.1"/>
    <property type="molecule type" value="Genomic_DNA"/>
</dbReference>
<gene>
    <name evidence="14 18" type="primary">rnhB</name>
    <name evidence="18" type="ORF">KSF_021800</name>
</gene>
<dbReference type="NCBIfam" id="NF000594">
    <property type="entry name" value="PRK00015.1-1"/>
    <property type="match status" value="1"/>
</dbReference>
<proteinExistence type="inferred from homology"/>
<dbReference type="Pfam" id="PF01351">
    <property type="entry name" value="RNase_HII"/>
    <property type="match status" value="1"/>
</dbReference>
<dbReference type="GO" id="GO:0032299">
    <property type="term" value="C:ribonuclease H2 complex"/>
    <property type="evidence" value="ECO:0007669"/>
    <property type="project" value="TreeGrafter"/>
</dbReference>
<evidence type="ECO:0000256" key="13">
    <source>
        <dbReference type="ARBA" id="ARBA00023211"/>
    </source>
</evidence>
<dbReference type="AlphaFoldDB" id="A0A8J3N2B8"/>
<evidence type="ECO:0000256" key="14">
    <source>
        <dbReference type="HAMAP-Rule" id="MF_00052"/>
    </source>
</evidence>
<dbReference type="InterPro" id="IPR024567">
    <property type="entry name" value="RNase_HII/HIII_dom"/>
</dbReference>
<comment type="caution">
    <text evidence="18">The sequence shown here is derived from an EMBL/GenBank/DDBJ whole genome shotgun (WGS) entry which is preliminary data.</text>
</comment>
<evidence type="ECO:0000313" key="18">
    <source>
        <dbReference type="EMBL" id="GHO92132.1"/>
    </source>
</evidence>
<evidence type="ECO:0000256" key="16">
    <source>
        <dbReference type="RuleBase" id="RU003515"/>
    </source>
</evidence>
<keyword evidence="13 14" id="KW-0464">Manganese</keyword>
<dbReference type="GO" id="GO:0005737">
    <property type="term" value="C:cytoplasm"/>
    <property type="evidence" value="ECO:0007669"/>
    <property type="project" value="UniProtKB-SubCell"/>
</dbReference>
<keyword evidence="12 14" id="KW-0378">Hydrolase</keyword>
<dbReference type="InterPro" id="IPR022898">
    <property type="entry name" value="RNase_HII"/>
</dbReference>
<evidence type="ECO:0000256" key="8">
    <source>
        <dbReference type="ARBA" id="ARBA00022490"/>
    </source>
</evidence>
<protein>
    <recommendedName>
        <fullName evidence="7 14">Ribonuclease HII</fullName>
        <shortName evidence="14">RNase HII</shortName>
        <ecNumber evidence="6 14">3.1.26.4</ecNumber>
    </recommendedName>
</protein>
<evidence type="ECO:0000256" key="5">
    <source>
        <dbReference type="ARBA" id="ARBA00007383"/>
    </source>
</evidence>
<evidence type="ECO:0000256" key="1">
    <source>
        <dbReference type="ARBA" id="ARBA00000077"/>
    </source>
</evidence>
<dbReference type="Proteomes" id="UP000597444">
    <property type="component" value="Unassembled WGS sequence"/>
</dbReference>
<dbReference type="FunFam" id="3.30.420.10:FF:000006">
    <property type="entry name" value="Ribonuclease HII"/>
    <property type="match status" value="1"/>
</dbReference>
<dbReference type="HAMAP" id="MF_00052_B">
    <property type="entry name" value="RNase_HII_B"/>
    <property type="match status" value="1"/>
</dbReference>
<dbReference type="GO" id="GO:0003723">
    <property type="term" value="F:RNA binding"/>
    <property type="evidence" value="ECO:0007669"/>
    <property type="project" value="UniProtKB-UniRule"/>
</dbReference>
<dbReference type="EC" id="3.1.26.4" evidence="6 14"/>
<reference evidence="18" key="1">
    <citation type="submission" date="2020-10" db="EMBL/GenBank/DDBJ databases">
        <title>Taxonomic study of unclassified bacteria belonging to the class Ktedonobacteria.</title>
        <authorList>
            <person name="Yabe S."/>
            <person name="Wang C.M."/>
            <person name="Zheng Y."/>
            <person name="Sakai Y."/>
            <person name="Cavaletti L."/>
            <person name="Monciardini P."/>
            <person name="Donadio S."/>
        </authorList>
    </citation>
    <scope>NUCLEOTIDE SEQUENCE</scope>
    <source>
        <strain evidence="18">ID150040</strain>
    </source>
</reference>
<feature type="binding site" evidence="14 15">
    <location>
        <position position="136"/>
    </location>
    <ligand>
        <name>a divalent metal cation</name>
        <dbReference type="ChEBI" id="CHEBI:60240"/>
    </ligand>
</feature>
<name>A0A8J3N2B8_9CHLR</name>
<comment type="cofactor">
    <cofactor evidence="2">
        <name>Mg(2+)</name>
        <dbReference type="ChEBI" id="CHEBI:18420"/>
    </cofactor>
</comment>
<dbReference type="InterPro" id="IPR012337">
    <property type="entry name" value="RNaseH-like_sf"/>
</dbReference>
<evidence type="ECO:0000256" key="12">
    <source>
        <dbReference type="ARBA" id="ARBA00022801"/>
    </source>
</evidence>
<dbReference type="GO" id="GO:0006298">
    <property type="term" value="P:mismatch repair"/>
    <property type="evidence" value="ECO:0007669"/>
    <property type="project" value="TreeGrafter"/>
</dbReference>
<keyword evidence="11 14" id="KW-0255">Endonuclease</keyword>
<dbReference type="GO" id="GO:0004523">
    <property type="term" value="F:RNA-DNA hybrid ribonuclease activity"/>
    <property type="evidence" value="ECO:0007669"/>
    <property type="project" value="UniProtKB-UniRule"/>
</dbReference>
<dbReference type="CDD" id="cd07182">
    <property type="entry name" value="RNase_HII_bacteria_HII_like"/>
    <property type="match status" value="1"/>
</dbReference>
<comment type="catalytic activity">
    <reaction evidence="1 14 15 16">
        <text>Endonucleolytic cleavage to 5'-phosphomonoester.</text>
        <dbReference type="EC" id="3.1.26.4"/>
    </reaction>
</comment>
<sequence length="229" mass="25068">MLPLKQPKVQTSKKQAPTLIEEMALLEQGYCFVAGLDEAGRGCLAGPVVAAAVILPLSDDPASILERFSGVNDSKQLTLPARERLYDVVMQHALAVSVGIGSVEVIEERNILQATKYAMCEALTQLDPYPQALLLDAIHLPTIKLPQRSIIKGDARCLSIAAASIVAKVTRDRLMVQLHQEFPAYGFNQHKGYGTEAHIAAIHQHGVTPHHRRSFSPIRELLYGLFSQS</sequence>
<dbReference type="InterPro" id="IPR036397">
    <property type="entry name" value="RNaseH_sf"/>
</dbReference>
<dbReference type="RefSeq" id="WP_236064869.1">
    <property type="nucleotide sequence ID" value="NZ_BNJK01000001.1"/>
</dbReference>
<feature type="domain" description="RNase H type-2" evidence="17">
    <location>
        <begin position="31"/>
        <end position="227"/>
    </location>
</feature>
<dbReference type="SUPFAM" id="SSF53098">
    <property type="entry name" value="Ribonuclease H-like"/>
    <property type="match status" value="1"/>
</dbReference>
<dbReference type="InterPro" id="IPR001352">
    <property type="entry name" value="RNase_HII/HIII"/>
</dbReference>
<keyword evidence="9 14" id="KW-0540">Nuclease</keyword>
<comment type="similarity">
    <text evidence="5 14 16">Belongs to the RNase HII family.</text>
</comment>
<evidence type="ECO:0000256" key="15">
    <source>
        <dbReference type="PROSITE-ProRule" id="PRU01319"/>
    </source>
</evidence>
<dbReference type="GO" id="GO:0030145">
    <property type="term" value="F:manganese ion binding"/>
    <property type="evidence" value="ECO:0007669"/>
    <property type="project" value="UniProtKB-UniRule"/>
</dbReference>
<evidence type="ECO:0000256" key="7">
    <source>
        <dbReference type="ARBA" id="ARBA00019179"/>
    </source>
</evidence>
<dbReference type="PANTHER" id="PTHR10954:SF18">
    <property type="entry name" value="RIBONUCLEASE HII"/>
    <property type="match status" value="1"/>
</dbReference>
<keyword evidence="19" id="KW-1185">Reference proteome</keyword>
<evidence type="ECO:0000256" key="6">
    <source>
        <dbReference type="ARBA" id="ARBA00012180"/>
    </source>
</evidence>
<dbReference type="PROSITE" id="PS51975">
    <property type="entry name" value="RNASE_H_2"/>
    <property type="match status" value="1"/>
</dbReference>
<dbReference type="Gene3D" id="3.30.420.10">
    <property type="entry name" value="Ribonuclease H-like superfamily/Ribonuclease H"/>
    <property type="match status" value="1"/>
</dbReference>
<evidence type="ECO:0000256" key="10">
    <source>
        <dbReference type="ARBA" id="ARBA00022723"/>
    </source>
</evidence>
<evidence type="ECO:0000313" key="19">
    <source>
        <dbReference type="Proteomes" id="UP000597444"/>
    </source>
</evidence>
<evidence type="ECO:0000256" key="11">
    <source>
        <dbReference type="ARBA" id="ARBA00022759"/>
    </source>
</evidence>
<evidence type="ECO:0000256" key="3">
    <source>
        <dbReference type="ARBA" id="ARBA00004065"/>
    </source>
</evidence>
<dbReference type="NCBIfam" id="NF000595">
    <property type="entry name" value="PRK00015.1-3"/>
    <property type="match status" value="1"/>
</dbReference>
<feature type="binding site" evidence="14 15">
    <location>
        <position position="38"/>
    </location>
    <ligand>
        <name>a divalent metal cation</name>
        <dbReference type="ChEBI" id="CHEBI:60240"/>
    </ligand>
</feature>
<organism evidence="18 19">
    <name type="scientific">Reticulibacter mediterranei</name>
    <dbReference type="NCBI Taxonomy" id="2778369"/>
    <lineage>
        <taxon>Bacteria</taxon>
        <taxon>Bacillati</taxon>
        <taxon>Chloroflexota</taxon>
        <taxon>Ktedonobacteria</taxon>
        <taxon>Ktedonobacterales</taxon>
        <taxon>Reticulibacteraceae</taxon>
        <taxon>Reticulibacter</taxon>
    </lineage>
</organism>
<dbReference type="PANTHER" id="PTHR10954">
    <property type="entry name" value="RIBONUCLEASE H2 SUBUNIT A"/>
    <property type="match status" value="1"/>
</dbReference>
<comment type="subcellular location">
    <subcellularLocation>
        <location evidence="4 14">Cytoplasm</location>
    </subcellularLocation>
</comment>
<keyword evidence="10 14" id="KW-0479">Metal-binding</keyword>
<evidence type="ECO:0000259" key="17">
    <source>
        <dbReference type="PROSITE" id="PS51975"/>
    </source>
</evidence>
<evidence type="ECO:0000256" key="9">
    <source>
        <dbReference type="ARBA" id="ARBA00022722"/>
    </source>
</evidence>
<comment type="cofactor">
    <cofactor evidence="14 15">
        <name>Mn(2+)</name>
        <dbReference type="ChEBI" id="CHEBI:29035"/>
    </cofactor>
    <cofactor evidence="14 15">
        <name>Mg(2+)</name>
        <dbReference type="ChEBI" id="CHEBI:18420"/>
    </cofactor>
    <text evidence="14 15">Manganese or magnesium. Binds 1 divalent metal ion per monomer in the absence of substrate. May bind a second metal ion after substrate binding.</text>
</comment>
<accession>A0A8J3N2B8</accession>
<evidence type="ECO:0000256" key="4">
    <source>
        <dbReference type="ARBA" id="ARBA00004496"/>
    </source>
</evidence>
<feature type="binding site" evidence="14 15">
    <location>
        <position position="37"/>
    </location>
    <ligand>
        <name>a divalent metal cation</name>
        <dbReference type="ChEBI" id="CHEBI:60240"/>
    </ligand>
</feature>
<dbReference type="GO" id="GO:0043137">
    <property type="term" value="P:DNA replication, removal of RNA primer"/>
    <property type="evidence" value="ECO:0007669"/>
    <property type="project" value="TreeGrafter"/>
</dbReference>